<dbReference type="InterPro" id="IPR010652">
    <property type="entry name" value="DUF1232"/>
</dbReference>
<dbReference type="RefSeq" id="WP_132008446.1">
    <property type="nucleotide sequence ID" value="NZ_JABUHM010000007.1"/>
</dbReference>
<reference evidence="6 7" key="1">
    <citation type="journal article" date="2015" name="Stand. Genomic Sci.">
        <title>Genomic Encyclopedia of Bacterial and Archaeal Type Strains, Phase III: the genomes of soil and plant-associated and newly described type strains.</title>
        <authorList>
            <person name="Whitman W.B."/>
            <person name="Woyke T."/>
            <person name="Klenk H.P."/>
            <person name="Zhou Y."/>
            <person name="Lilburn T.G."/>
            <person name="Beck B.J."/>
            <person name="De Vos P."/>
            <person name="Vandamme P."/>
            <person name="Eisen J.A."/>
            <person name="Garrity G."/>
            <person name="Hugenholtz P."/>
            <person name="Kyrpides N.C."/>
        </authorList>
    </citation>
    <scope>NUCLEOTIDE SEQUENCE [LARGE SCALE GENOMIC DNA]</scope>
    <source>
        <strain evidence="6 7">CV53</strain>
    </source>
</reference>
<keyword evidence="7" id="KW-1185">Reference proteome</keyword>
<dbReference type="Pfam" id="PF01381">
    <property type="entry name" value="HTH_3"/>
    <property type="match status" value="1"/>
</dbReference>
<protein>
    <submittedName>
        <fullName evidence="6">Uncharacterized protein DUF1232</fullName>
    </submittedName>
</protein>
<evidence type="ECO:0000256" key="4">
    <source>
        <dbReference type="ARBA" id="ARBA00023136"/>
    </source>
</evidence>
<organism evidence="6 7">
    <name type="scientific">Mesobacillus foraminis</name>
    <dbReference type="NCBI Taxonomy" id="279826"/>
    <lineage>
        <taxon>Bacteria</taxon>
        <taxon>Bacillati</taxon>
        <taxon>Bacillota</taxon>
        <taxon>Bacilli</taxon>
        <taxon>Bacillales</taxon>
        <taxon>Bacillaceae</taxon>
        <taxon>Mesobacillus</taxon>
    </lineage>
</organism>
<dbReference type="SMART" id="SM00530">
    <property type="entry name" value="HTH_XRE"/>
    <property type="match status" value="1"/>
</dbReference>
<dbReference type="SUPFAM" id="SSF47413">
    <property type="entry name" value="lambda repressor-like DNA-binding domains"/>
    <property type="match status" value="1"/>
</dbReference>
<keyword evidence="2" id="KW-0812">Transmembrane</keyword>
<dbReference type="PROSITE" id="PS50943">
    <property type="entry name" value="HTH_CROC1"/>
    <property type="match status" value="1"/>
</dbReference>
<evidence type="ECO:0000256" key="3">
    <source>
        <dbReference type="ARBA" id="ARBA00022989"/>
    </source>
</evidence>
<dbReference type="EMBL" id="SLVV01000008">
    <property type="protein sequence ID" value="TCN24220.1"/>
    <property type="molecule type" value="Genomic_DNA"/>
</dbReference>
<feature type="domain" description="HTH cro/C1-type" evidence="5">
    <location>
        <begin position="14"/>
        <end position="68"/>
    </location>
</feature>
<keyword evidence="4" id="KW-0472">Membrane</keyword>
<evidence type="ECO:0000256" key="2">
    <source>
        <dbReference type="ARBA" id="ARBA00022692"/>
    </source>
</evidence>
<evidence type="ECO:0000313" key="7">
    <source>
        <dbReference type="Proteomes" id="UP000295689"/>
    </source>
</evidence>
<dbReference type="AlphaFoldDB" id="A0A4V2RDB8"/>
<dbReference type="CDD" id="cd00093">
    <property type="entry name" value="HTH_XRE"/>
    <property type="match status" value="1"/>
</dbReference>
<comment type="caution">
    <text evidence="6">The sequence shown here is derived from an EMBL/GenBank/DDBJ whole genome shotgun (WGS) entry which is preliminary data.</text>
</comment>
<keyword evidence="3" id="KW-1133">Transmembrane helix</keyword>
<evidence type="ECO:0000313" key="6">
    <source>
        <dbReference type="EMBL" id="TCN24220.1"/>
    </source>
</evidence>
<dbReference type="InterPro" id="IPR010982">
    <property type="entry name" value="Lambda_DNA-bd_dom_sf"/>
</dbReference>
<dbReference type="GO" id="GO:0003677">
    <property type="term" value="F:DNA binding"/>
    <property type="evidence" value="ECO:0007669"/>
    <property type="project" value="InterPro"/>
</dbReference>
<evidence type="ECO:0000259" key="5">
    <source>
        <dbReference type="PROSITE" id="PS50943"/>
    </source>
</evidence>
<dbReference type="Gene3D" id="1.10.260.40">
    <property type="entry name" value="lambda repressor-like DNA-binding domains"/>
    <property type="match status" value="1"/>
</dbReference>
<gene>
    <name evidence="6" type="ORF">EV146_108336</name>
</gene>
<dbReference type="Proteomes" id="UP000295689">
    <property type="component" value="Unassembled WGS sequence"/>
</dbReference>
<evidence type="ECO:0000256" key="1">
    <source>
        <dbReference type="ARBA" id="ARBA00004127"/>
    </source>
</evidence>
<accession>A0A4V2RDB8</accession>
<sequence length="217" mass="24170">MAEQSHAGELGLLLKRLLKERSLSMRKLGELANIDKATISRIVSGKRKATPEHLKRISECLNIPIADLFEAAGYPVHTRKGQVPADIHSSIDNIQGILGSYELPPDTFTMERVEQHMEELKQYSQTDEGKKTIIGRFEDKLRKIGSVGPFISELKGMFERFRSRAGTPAEMAVIGSALLYFIISVDIIPDYIFPIGFLDDAITVKLAASLLLAKSWD</sequence>
<dbReference type="Pfam" id="PF06803">
    <property type="entry name" value="DUF1232"/>
    <property type="match status" value="1"/>
</dbReference>
<name>A0A4V2RDB8_9BACI</name>
<dbReference type="GO" id="GO:0012505">
    <property type="term" value="C:endomembrane system"/>
    <property type="evidence" value="ECO:0007669"/>
    <property type="project" value="UniProtKB-SubCell"/>
</dbReference>
<comment type="subcellular location">
    <subcellularLocation>
        <location evidence="1">Endomembrane system</location>
        <topology evidence="1">Multi-pass membrane protein</topology>
    </subcellularLocation>
</comment>
<proteinExistence type="predicted"/>
<dbReference type="InterPro" id="IPR001387">
    <property type="entry name" value="Cro/C1-type_HTH"/>
</dbReference>